<keyword evidence="5 7" id="KW-0408">Iron</keyword>
<gene>
    <name evidence="8" type="ORF">HNR40_009145</name>
</gene>
<reference evidence="8 9" key="1">
    <citation type="submission" date="2020-08" db="EMBL/GenBank/DDBJ databases">
        <title>Genomic Encyclopedia of Type Strains, Phase IV (KMG-IV): sequencing the most valuable type-strain genomes for metagenomic binning, comparative biology and taxonomic classification.</title>
        <authorList>
            <person name="Goeker M."/>
        </authorList>
    </citation>
    <scope>NUCLEOTIDE SEQUENCE [LARGE SCALE GENOMIC DNA]</scope>
    <source>
        <strain evidence="8 9">DSM 45385</strain>
    </source>
</reference>
<dbReference type="GO" id="GO:0036199">
    <property type="term" value="F:cholest-4-en-3-one 26-monooxygenase activity"/>
    <property type="evidence" value="ECO:0007669"/>
    <property type="project" value="TreeGrafter"/>
</dbReference>
<dbReference type="InterPro" id="IPR017972">
    <property type="entry name" value="Cyt_P450_CS"/>
</dbReference>
<evidence type="ECO:0000256" key="7">
    <source>
        <dbReference type="RuleBase" id="RU000461"/>
    </source>
</evidence>
<keyword evidence="2 7" id="KW-0349">Heme</keyword>
<protein>
    <submittedName>
        <fullName evidence="8">Cytochrome P450</fullName>
    </submittedName>
</protein>
<evidence type="ECO:0000256" key="4">
    <source>
        <dbReference type="ARBA" id="ARBA00023002"/>
    </source>
</evidence>
<sequence length="395" mass="44033">MKVNLTDPELFSRGTFWPVLAWLRENDPVHWHEEDDGPGFWAVTRYHDIVSVYTDQKSYSSRYGMRLDSDPGAVAAVAQRMLIVSDPPDHTHLKSVLAKEFGHAEVPRLHALVERVVREVVREAVDQGEMDFLEVAKQIPNNVVCALMGIPRGEWDWVGTVTTEAFEGDDEETRAGAHGEIFLFFTELLAERRKNPGSDFVSRIAAERRSTGGGAERPLTDEEIVFNCNGVLAGANETTRYSAAGGVLALIERPDQWRLLRTAGPSGVPDAVEEVLRWTVPGVHALRTAVRPTKIGNVRIGVGDRVTLWNVSANRDEAVFEHADEFRVDRSPNRHITFGAGRHLCLGARLARLELQVFFEELISRVGRVEAAGAPVFNASNFTWGLRSLPVRLLR</sequence>
<dbReference type="InterPro" id="IPR002397">
    <property type="entry name" value="Cyt_P450_B"/>
</dbReference>
<dbReference type="GO" id="GO:0006707">
    <property type="term" value="P:cholesterol catabolic process"/>
    <property type="evidence" value="ECO:0007669"/>
    <property type="project" value="TreeGrafter"/>
</dbReference>
<organism evidence="8 9">
    <name type="scientific">Nonomuraea endophytica</name>
    <dbReference type="NCBI Taxonomy" id="714136"/>
    <lineage>
        <taxon>Bacteria</taxon>
        <taxon>Bacillati</taxon>
        <taxon>Actinomycetota</taxon>
        <taxon>Actinomycetes</taxon>
        <taxon>Streptosporangiales</taxon>
        <taxon>Streptosporangiaceae</taxon>
        <taxon>Nonomuraea</taxon>
    </lineage>
</organism>
<evidence type="ECO:0000256" key="1">
    <source>
        <dbReference type="ARBA" id="ARBA00010617"/>
    </source>
</evidence>
<keyword evidence="4 7" id="KW-0560">Oxidoreductase</keyword>
<dbReference type="Gene3D" id="1.10.630.10">
    <property type="entry name" value="Cytochrome P450"/>
    <property type="match status" value="1"/>
</dbReference>
<keyword evidence="6 7" id="KW-0503">Monooxygenase</keyword>
<dbReference type="Proteomes" id="UP000568380">
    <property type="component" value="Unassembled WGS sequence"/>
</dbReference>
<dbReference type="FunFam" id="1.10.630.10:FF:000018">
    <property type="entry name" value="Cytochrome P450 monooxygenase"/>
    <property type="match status" value="1"/>
</dbReference>
<dbReference type="AlphaFoldDB" id="A0A7W8ACM7"/>
<evidence type="ECO:0000256" key="2">
    <source>
        <dbReference type="ARBA" id="ARBA00022617"/>
    </source>
</evidence>
<dbReference type="GO" id="GO:0005506">
    <property type="term" value="F:iron ion binding"/>
    <property type="evidence" value="ECO:0007669"/>
    <property type="project" value="InterPro"/>
</dbReference>
<comment type="similarity">
    <text evidence="1 7">Belongs to the cytochrome P450 family.</text>
</comment>
<dbReference type="EMBL" id="JACHIN010000018">
    <property type="protein sequence ID" value="MBB5083640.1"/>
    <property type="molecule type" value="Genomic_DNA"/>
</dbReference>
<proteinExistence type="inferred from homology"/>
<dbReference type="InterPro" id="IPR036396">
    <property type="entry name" value="Cyt_P450_sf"/>
</dbReference>
<dbReference type="PROSITE" id="PS00086">
    <property type="entry name" value="CYTOCHROME_P450"/>
    <property type="match status" value="1"/>
</dbReference>
<evidence type="ECO:0000313" key="9">
    <source>
        <dbReference type="Proteomes" id="UP000568380"/>
    </source>
</evidence>
<dbReference type="CDD" id="cd11033">
    <property type="entry name" value="CYP142-like"/>
    <property type="match status" value="1"/>
</dbReference>
<dbReference type="InterPro" id="IPR001128">
    <property type="entry name" value="Cyt_P450"/>
</dbReference>
<dbReference type="PANTHER" id="PTHR46696">
    <property type="entry name" value="P450, PUTATIVE (EUROFUNG)-RELATED"/>
    <property type="match status" value="1"/>
</dbReference>
<comment type="caution">
    <text evidence="8">The sequence shown here is derived from an EMBL/GenBank/DDBJ whole genome shotgun (WGS) entry which is preliminary data.</text>
</comment>
<evidence type="ECO:0000313" key="8">
    <source>
        <dbReference type="EMBL" id="MBB5083640.1"/>
    </source>
</evidence>
<dbReference type="SUPFAM" id="SSF48264">
    <property type="entry name" value="Cytochrome P450"/>
    <property type="match status" value="1"/>
</dbReference>
<evidence type="ECO:0000256" key="3">
    <source>
        <dbReference type="ARBA" id="ARBA00022723"/>
    </source>
</evidence>
<keyword evidence="3 7" id="KW-0479">Metal-binding</keyword>
<dbReference type="GO" id="GO:0020037">
    <property type="term" value="F:heme binding"/>
    <property type="evidence" value="ECO:0007669"/>
    <property type="project" value="InterPro"/>
</dbReference>
<accession>A0A7W8ACM7</accession>
<dbReference type="PRINTS" id="PR00359">
    <property type="entry name" value="BP450"/>
</dbReference>
<dbReference type="GO" id="GO:0008395">
    <property type="term" value="F:steroid hydroxylase activity"/>
    <property type="evidence" value="ECO:0007669"/>
    <property type="project" value="TreeGrafter"/>
</dbReference>
<evidence type="ECO:0000256" key="5">
    <source>
        <dbReference type="ARBA" id="ARBA00023004"/>
    </source>
</evidence>
<dbReference type="PANTHER" id="PTHR46696:SF4">
    <property type="entry name" value="BIOTIN BIOSYNTHESIS CYTOCHROME P450"/>
    <property type="match status" value="1"/>
</dbReference>
<name>A0A7W8ACM7_9ACTN</name>
<dbReference type="RefSeq" id="WP_184972936.1">
    <property type="nucleotide sequence ID" value="NZ_JACHIN010000018.1"/>
</dbReference>
<evidence type="ECO:0000256" key="6">
    <source>
        <dbReference type="ARBA" id="ARBA00023033"/>
    </source>
</evidence>
<dbReference type="Pfam" id="PF00067">
    <property type="entry name" value="p450"/>
    <property type="match status" value="1"/>
</dbReference>
<keyword evidence="9" id="KW-1185">Reference proteome</keyword>